<dbReference type="Proteomes" id="UP000199643">
    <property type="component" value="Unassembled WGS sequence"/>
</dbReference>
<dbReference type="InterPro" id="IPR003615">
    <property type="entry name" value="HNH_nuc"/>
</dbReference>
<evidence type="ECO:0000313" key="4">
    <source>
        <dbReference type="Proteomes" id="UP000199643"/>
    </source>
</evidence>
<dbReference type="AlphaFoldDB" id="A0A1G7W8J0"/>
<dbReference type="SUPFAM" id="SSF54060">
    <property type="entry name" value="His-Me finger endonucleases"/>
    <property type="match status" value="1"/>
</dbReference>
<feature type="region of interest" description="Disordered" evidence="1">
    <location>
        <begin position="242"/>
        <end position="266"/>
    </location>
</feature>
<keyword evidence="4" id="KW-1185">Reference proteome</keyword>
<dbReference type="Gene3D" id="3.90.75.20">
    <property type="match status" value="1"/>
</dbReference>
<organism evidence="3 4">
    <name type="scientific">Pedobacter terrae</name>
    <dbReference type="NCBI Taxonomy" id="405671"/>
    <lineage>
        <taxon>Bacteria</taxon>
        <taxon>Pseudomonadati</taxon>
        <taxon>Bacteroidota</taxon>
        <taxon>Sphingobacteriia</taxon>
        <taxon>Sphingobacteriales</taxon>
        <taxon>Sphingobacteriaceae</taxon>
        <taxon>Pedobacter</taxon>
    </lineage>
</organism>
<dbReference type="InterPro" id="IPR044925">
    <property type="entry name" value="His-Me_finger_sf"/>
</dbReference>
<proteinExistence type="predicted"/>
<accession>A0A1G7W8J0</accession>
<dbReference type="Pfam" id="PF13392">
    <property type="entry name" value="HNH_3"/>
    <property type="match status" value="1"/>
</dbReference>
<evidence type="ECO:0000313" key="3">
    <source>
        <dbReference type="EMBL" id="SDG67410.1"/>
    </source>
</evidence>
<dbReference type="STRING" id="405671.SAMN05421827_109115"/>
<dbReference type="EMBL" id="FNCH01000009">
    <property type="protein sequence ID" value="SDG67410.1"/>
    <property type="molecule type" value="Genomic_DNA"/>
</dbReference>
<dbReference type="OrthoDB" id="6638408at2"/>
<keyword evidence="3" id="KW-0378">Hydrolase</keyword>
<evidence type="ECO:0000259" key="2">
    <source>
        <dbReference type="Pfam" id="PF13392"/>
    </source>
</evidence>
<keyword evidence="3" id="KW-0540">Nuclease</keyword>
<dbReference type="GO" id="GO:0004519">
    <property type="term" value="F:endonuclease activity"/>
    <property type="evidence" value="ECO:0007669"/>
    <property type="project" value="UniProtKB-KW"/>
</dbReference>
<gene>
    <name evidence="3" type="ORF">SAMN05421827_109115</name>
</gene>
<reference evidence="4" key="1">
    <citation type="submission" date="2016-10" db="EMBL/GenBank/DDBJ databases">
        <authorList>
            <person name="Varghese N."/>
            <person name="Submissions S."/>
        </authorList>
    </citation>
    <scope>NUCLEOTIDE SEQUENCE [LARGE SCALE GENOMIC DNA]</scope>
    <source>
        <strain evidence="4">DSM 17933</strain>
    </source>
</reference>
<sequence>MENRRQIIEKFVAENYLKKSAPDMAAHFNCSATTIKAIRSNLGLKVPLALSKKWTGEKNATKTTCSIEDDQYIVDNYLLKGSKKMARELNFSTTKVLTRMRQLGLVVPEEVKRLRSLDNRFKAGSVPVTKGKKQTDYMTAEAIEKTKASRFKRGSKPKNTLPSGTITIRTNYKDGTQKKWISLGINVWVPLHIHIWEDAHGKVPAKHCVRFKDGNPLNCELDNLALVSKKDSYRLNSLAGKGLSADPRIKTPNKRRSQAVSERKKQ</sequence>
<evidence type="ECO:0000256" key="1">
    <source>
        <dbReference type="SAM" id="MobiDB-lite"/>
    </source>
</evidence>
<keyword evidence="3" id="KW-0255">Endonuclease</keyword>
<feature type="domain" description="HNH nuclease" evidence="2">
    <location>
        <begin position="191"/>
        <end position="231"/>
    </location>
</feature>
<protein>
    <submittedName>
        <fullName evidence="3">HNH endonuclease</fullName>
    </submittedName>
</protein>
<name>A0A1G7W8J0_9SPHI</name>